<keyword evidence="1" id="KW-0812">Transmembrane</keyword>
<feature type="transmembrane region" description="Helical" evidence="1">
    <location>
        <begin position="356"/>
        <end position="375"/>
    </location>
</feature>
<accession>A0ABP9N358</accession>
<evidence type="ECO:0000259" key="2">
    <source>
        <dbReference type="Pfam" id="PF01970"/>
    </source>
</evidence>
<evidence type="ECO:0000256" key="1">
    <source>
        <dbReference type="SAM" id="Phobius"/>
    </source>
</evidence>
<keyword evidence="1" id="KW-0472">Membrane</keyword>
<reference evidence="4" key="1">
    <citation type="journal article" date="2019" name="Int. J. Syst. Evol. Microbiol.">
        <title>The Global Catalogue of Microorganisms (GCM) 10K type strain sequencing project: providing services to taxonomists for standard genome sequencing and annotation.</title>
        <authorList>
            <consortium name="The Broad Institute Genomics Platform"/>
            <consortium name="The Broad Institute Genome Sequencing Center for Infectious Disease"/>
            <person name="Wu L."/>
            <person name="Ma J."/>
        </authorList>
    </citation>
    <scope>NUCLEOTIDE SEQUENCE [LARGE SCALE GENOMIC DNA]</scope>
    <source>
        <strain evidence="4">JCM 18050</strain>
    </source>
</reference>
<dbReference type="RefSeq" id="WP_345488662.1">
    <property type="nucleotide sequence ID" value="NZ_BAABHY010000001.1"/>
</dbReference>
<evidence type="ECO:0000313" key="4">
    <source>
        <dbReference type="Proteomes" id="UP001500171"/>
    </source>
</evidence>
<dbReference type="Proteomes" id="UP001500171">
    <property type="component" value="Unassembled WGS sequence"/>
</dbReference>
<organism evidence="3 4">
    <name type="scientific">Orbus sasakiae</name>
    <dbReference type="NCBI Taxonomy" id="1078475"/>
    <lineage>
        <taxon>Bacteria</taxon>
        <taxon>Pseudomonadati</taxon>
        <taxon>Pseudomonadota</taxon>
        <taxon>Gammaproteobacteria</taxon>
        <taxon>Orbales</taxon>
        <taxon>Orbaceae</taxon>
        <taxon>Orbus</taxon>
    </lineage>
</organism>
<keyword evidence="1" id="KW-1133">Transmembrane helix</keyword>
<feature type="transmembrane region" description="Helical" evidence="1">
    <location>
        <begin position="249"/>
        <end position="272"/>
    </location>
</feature>
<protein>
    <recommendedName>
        <fullName evidence="2">DUF112 domain-containing protein</fullName>
    </recommendedName>
</protein>
<feature type="transmembrane region" description="Helical" evidence="1">
    <location>
        <begin position="186"/>
        <end position="205"/>
    </location>
</feature>
<feature type="transmembrane region" description="Helical" evidence="1">
    <location>
        <begin position="41"/>
        <end position="60"/>
    </location>
</feature>
<feature type="transmembrane region" description="Helical" evidence="1">
    <location>
        <begin position="440"/>
        <end position="458"/>
    </location>
</feature>
<dbReference type="InterPro" id="IPR002823">
    <property type="entry name" value="DUF112_TM"/>
</dbReference>
<keyword evidence="4" id="KW-1185">Reference proteome</keyword>
<feature type="transmembrane region" description="Helical" evidence="1">
    <location>
        <begin position="112"/>
        <end position="133"/>
    </location>
</feature>
<evidence type="ECO:0000313" key="3">
    <source>
        <dbReference type="EMBL" id="GAA5106361.1"/>
    </source>
</evidence>
<dbReference type="Pfam" id="PF01970">
    <property type="entry name" value="TctA"/>
    <property type="match status" value="1"/>
</dbReference>
<feature type="transmembrane region" description="Helical" evidence="1">
    <location>
        <begin position="395"/>
        <end position="420"/>
    </location>
</feature>
<feature type="transmembrane region" description="Helical" evidence="1">
    <location>
        <begin position="9"/>
        <end position="29"/>
    </location>
</feature>
<feature type="transmembrane region" description="Helical" evidence="1">
    <location>
        <begin position="139"/>
        <end position="156"/>
    </location>
</feature>
<name>A0ABP9N358_9GAMM</name>
<sequence length="459" mass="48648">MEYSIISEILIAIAFGIGGAVIFSAIGLISGTDETATMLPLTLLVVILGAPPAAILTFFLSGAISKHITHSVPTTMLGIPGDTMAIPMIEDANKLRKLGIPHVALQKMAASAIFSAFIAIPVAVLIGSFLAGYAESIKGIAPVLFAVVAIVIAYFSSGKFASIFLLIPFIVIILGLKHVTSYYNENLIVCYFLGIAVGPLIFELMKTLSPVTRNSLRLEHENHVTLVTSVGTKTSLNPLKKLDKTQKKWIIPSVIFSSMTFVFSPVALTVIFGEFVHAKIKNTYHKLTTSLCVKEAVTEATYIAETLIPLIAIGLPLSPVSLGPASPLFVAGDRFVANPSTGEINNLHNLLSQWEFLGFGLLSVVIAACIAYPFVVKCAPAAARFVSEKIGHEVIISAFIGLICLIGLWEGGLIGIFVILTLGVVGGALGKLGFNSGVQFMGYYTALSIPAILTMLGLA</sequence>
<gene>
    <name evidence="3" type="ORF">GCM10023211_06020</name>
</gene>
<dbReference type="EMBL" id="BAABHY010000001">
    <property type="protein sequence ID" value="GAA5106361.1"/>
    <property type="molecule type" value="Genomic_DNA"/>
</dbReference>
<feature type="transmembrane region" description="Helical" evidence="1">
    <location>
        <begin position="163"/>
        <end position="180"/>
    </location>
</feature>
<feature type="domain" description="DUF112" evidence="2">
    <location>
        <begin position="15"/>
        <end position="435"/>
    </location>
</feature>
<proteinExistence type="predicted"/>
<comment type="caution">
    <text evidence="3">The sequence shown here is derived from an EMBL/GenBank/DDBJ whole genome shotgun (WGS) entry which is preliminary data.</text>
</comment>